<evidence type="ECO:0000259" key="17">
    <source>
        <dbReference type="PROSITE" id="PS51140"/>
    </source>
</evidence>
<feature type="compositionally biased region" description="Pro residues" evidence="16">
    <location>
        <begin position="741"/>
        <end position="750"/>
    </location>
</feature>
<keyword evidence="12" id="KW-0779">Telomere</keyword>
<proteinExistence type="inferred from homology"/>
<feature type="region of interest" description="Disordered" evidence="16">
    <location>
        <begin position="59"/>
        <end position="206"/>
    </location>
</feature>
<evidence type="ECO:0000256" key="4">
    <source>
        <dbReference type="ARBA" id="ARBA00005491"/>
    </source>
</evidence>
<evidence type="ECO:0000256" key="3">
    <source>
        <dbReference type="ARBA" id="ARBA00004574"/>
    </source>
</evidence>
<dbReference type="GO" id="GO:0006281">
    <property type="term" value="P:DNA repair"/>
    <property type="evidence" value="ECO:0007669"/>
    <property type="project" value="UniProtKB-KW"/>
</dbReference>
<accession>A0A1X6MNT8</accession>
<feature type="region of interest" description="Disordered" evidence="16">
    <location>
        <begin position="1"/>
        <end position="25"/>
    </location>
</feature>
<dbReference type="PROSITE" id="PS51140">
    <property type="entry name" value="CUE"/>
    <property type="match status" value="1"/>
</dbReference>
<dbReference type="GO" id="GO:0043130">
    <property type="term" value="F:ubiquitin binding"/>
    <property type="evidence" value="ECO:0007669"/>
    <property type="project" value="InterPro"/>
</dbReference>
<comment type="similarity">
    <text evidence="4">Belongs to the DEF1 family.</text>
</comment>
<evidence type="ECO:0000256" key="13">
    <source>
        <dbReference type="ARBA" id="ARBA00023125"/>
    </source>
</evidence>
<gene>
    <name evidence="18" type="ORF">POSPLADRAFT_1036513</name>
</gene>
<dbReference type="InterPro" id="IPR041803">
    <property type="entry name" value="DEF1_CUE"/>
</dbReference>
<evidence type="ECO:0000313" key="18">
    <source>
        <dbReference type="EMBL" id="OSX57906.1"/>
    </source>
</evidence>
<feature type="compositionally biased region" description="Polar residues" evidence="16">
    <location>
        <begin position="355"/>
        <end position="369"/>
    </location>
</feature>
<dbReference type="Proteomes" id="UP000194127">
    <property type="component" value="Unassembled WGS sequence"/>
</dbReference>
<keyword evidence="15" id="KW-0539">Nucleus</keyword>
<feature type="compositionally biased region" description="Low complexity" evidence="16">
    <location>
        <begin position="711"/>
        <end position="740"/>
    </location>
</feature>
<feature type="compositionally biased region" description="Low complexity" evidence="16">
    <location>
        <begin position="215"/>
        <end position="225"/>
    </location>
</feature>
<dbReference type="PANTHER" id="PTHR16308">
    <property type="entry name" value="UBIQUITIN ASSOCIATED PROTEIN 2-LIKE/LINGERER"/>
    <property type="match status" value="1"/>
</dbReference>
<evidence type="ECO:0000256" key="12">
    <source>
        <dbReference type="ARBA" id="ARBA00022895"/>
    </source>
</evidence>
<feature type="compositionally biased region" description="Low complexity" evidence="16">
    <location>
        <begin position="590"/>
        <end position="609"/>
    </location>
</feature>
<dbReference type="InterPro" id="IPR051833">
    <property type="entry name" value="TC-DDR_regulator"/>
</dbReference>
<evidence type="ECO:0000256" key="10">
    <source>
        <dbReference type="ARBA" id="ARBA00022786"/>
    </source>
</evidence>
<feature type="compositionally biased region" description="Low complexity" evidence="16">
    <location>
        <begin position="511"/>
        <end position="523"/>
    </location>
</feature>
<dbReference type="RefSeq" id="XP_024334700.1">
    <property type="nucleotide sequence ID" value="XM_024477155.1"/>
</dbReference>
<evidence type="ECO:0000256" key="1">
    <source>
        <dbReference type="ARBA" id="ARBA00004123"/>
    </source>
</evidence>
<evidence type="ECO:0000256" key="8">
    <source>
        <dbReference type="ARBA" id="ARBA00022553"/>
    </source>
</evidence>
<evidence type="ECO:0000256" key="11">
    <source>
        <dbReference type="ARBA" id="ARBA00022843"/>
    </source>
</evidence>
<feature type="compositionally biased region" description="Low complexity" evidence="16">
    <location>
        <begin position="473"/>
        <end position="491"/>
    </location>
</feature>
<dbReference type="GeneID" id="36322105"/>
<keyword evidence="6" id="KW-0158">Chromosome</keyword>
<name>A0A1X6MNT8_9APHY</name>
<keyword evidence="7" id="KW-0963">Cytoplasm</keyword>
<feature type="compositionally biased region" description="Low complexity" evidence="16">
    <location>
        <begin position="171"/>
        <end position="184"/>
    </location>
</feature>
<feature type="compositionally biased region" description="Pro residues" evidence="16">
    <location>
        <begin position="343"/>
        <end position="352"/>
    </location>
</feature>
<evidence type="ECO:0000313" key="19">
    <source>
        <dbReference type="Proteomes" id="UP000194127"/>
    </source>
</evidence>
<dbReference type="GO" id="GO:0005737">
    <property type="term" value="C:cytoplasm"/>
    <property type="evidence" value="ECO:0007669"/>
    <property type="project" value="UniProtKB-SubCell"/>
</dbReference>
<feature type="compositionally biased region" description="Low complexity" evidence="16">
    <location>
        <begin position="260"/>
        <end position="278"/>
    </location>
</feature>
<feature type="compositionally biased region" description="Low complexity" evidence="16">
    <location>
        <begin position="942"/>
        <end position="967"/>
    </location>
</feature>
<keyword evidence="13" id="KW-0238">DNA-binding</keyword>
<feature type="compositionally biased region" description="Polar residues" evidence="16">
    <location>
        <begin position="971"/>
        <end position="984"/>
    </location>
</feature>
<dbReference type="AlphaFoldDB" id="A0A1X6MNT8"/>
<feature type="compositionally biased region" description="Polar residues" evidence="16">
    <location>
        <begin position="833"/>
        <end position="843"/>
    </location>
</feature>
<evidence type="ECO:0000256" key="6">
    <source>
        <dbReference type="ARBA" id="ARBA00022454"/>
    </source>
</evidence>
<evidence type="ECO:0000256" key="7">
    <source>
        <dbReference type="ARBA" id="ARBA00022490"/>
    </source>
</evidence>
<feature type="region of interest" description="Disordered" evidence="16">
    <location>
        <begin position="775"/>
        <end position="984"/>
    </location>
</feature>
<feature type="compositionally biased region" description="Polar residues" evidence="16">
    <location>
        <begin position="378"/>
        <end position="389"/>
    </location>
</feature>
<feature type="compositionally biased region" description="Polar residues" evidence="16">
    <location>
        <begin position="528"/>
        <end position="575"/>
    </location>
</feature>
<feature type="region of interest" description="Disordered" evidence="16">
    <location>
        <begin position="683"/>
        <end position="750"/>
    </location>
</feature>
<evidence type="ECO:0000256" key="16">
    <source>
        <dbReference type="SAM" id="MobiDB-lite"/>
    </source>
</evidence>
<dbReference type="CDD" id="cd14368">
    <property type="entry name" value="CUE_DEF1_like"/>
    <property type="match status" value="1"/>
</dbReference>
<feature type="compositionally biased region" description="Polar residues" evidence="16">
    <location>
        <begin position="189"/>
        <end position="206"/>
    </location>
</feature>
<feature type="compositionally biased region" description="Basic and acidic residues" evidence="16">
    <location>
        <begin position="84"/>
        <end position="99"/>
    </location>
</feature>
<keyword evidence="11" id="KW-0832">Ubl conjugation</keyword>
<feature type="compositionally biased region" description="Polar residues" evidence="16">
    <location>
        <begin position="1"/>
        <end position="13"/>
    </location>
</feature>
<dbReference type="STRING" id="670580.A0A1X6MNT8"/>
<dbReference type="InterPro" id="IPR003892">
    <property type="entry name" value="CUE"/>
</dbReference>
<reference evidence="18 19" key="1">
    <citation type="submission" date="2017-04" db="EMBL/GenBank/DDBJ databases">
        <title>Genome Sequence of the Model Brown-Rot Fungus Postia placenta SB12.</title>
        <authorList>
            <consortium name="DOE Joint Genome Institute"/>
            <person name="Gaskell J."/>
            <person name="Kersten P."/>
            <person name="Larrondo L.F."/>
            <person name="Canessa P."/>
            <person name="Martinez D."/>
            <person name="Hibbett D."/>
            <person name="Schmoll M."/>
            <person name="Kubicek C.P."/>
            <person name="Martinez A.T."/>
            <person name="Yadav J."/>
            <person name="Master E."/>
            <person name="Magnuson J.K."/>
            <person name="James T."/>
            <person name="Yaver D."/>
            <person name="Berka R."/>
            <person name="Labutti K."/>
            <person name="Lipzen A."/>
            <person name="Aerts A."/>
            <person name="Barry K."/>
            <person name="Henrissat B."/>
            <person name="Blanchette R."/>
            <person name="Grigoriev I."/>
            <person name="Cullen D."/>
        </authorList>
    </citation>
    <scope>NUCLEOTIDE SEQUENCE [LARGE SCALE GENOMIC DNA]</scope>
    <source>
        <strain evidence="18 19">MAD-698-R-SB12</strain>
    </source>
</reference>
<organism evidence="18 19">
    <name type="scientific">Postia placenta MAD-698-R-SB12</name>
    <dbReference type="NCBI Taxonomy" id="670580"/>
    <lineage>
        <taxon>Eukaryota</taxon>
        <taxon>Fungi</taxon>
        <taxon>Dikarya</taxon>
        <taxon>Basidiomycota</taxon>
        <taxon>Agaricomycotina</taxon>
        <taxon>Agaricomycetes</taxon>
        <taxon>Polyporales</taxon>
        <taxon>Adustoporiaceae</taxon>
        <taxon>Rhodonia</taxon>
    </lineage>
</organism>
<dbReference type="OrthoDB" id="5396806at2759"/>
<keyword evidence="10" id="KW-0833">Ubl conjugation pathway</keyword>
<dbReference type="GO" id="GO:0000781">
    <property type="term" value="C:chromosome, telomeric region"/>
    <property type="evidence" value="ECO:0007669"/>
    <property type="project" value="UniProtKB-SubCell"/>
</dbReference>
<keyword evidence="8" id="KW-0597">Phosphoprotein</keyword>
<feature type="domain" description="CUE" evidence="17">
    <location>
        <begin position="20"/>
        <end position="63"/>
    </location>
</feature>
<comment type="subcellular location">
    <subcellularLocation>
        <location evidence="3">Chromosome</location>
        <location evidence="3">Telomere</location>
    </subcellularLocation>
    <subcellularLocation>
        <location evidence="2">Cytoplasm</location>
    </subcellularLocation>
    <subcellularLocation>
        <location evidence="1">Nucleus</location>
    </subcellularLocation>
</comment>
<keyword evidence="19" id="KW-1185">Reference proteome</keyword>
<dbReference type="Pfam" id="PF02845">
    <property type="entry name" value="CUE"/>
    <property type="match status" value="1"/>
</dbReference>
<feature type="compositionally biased region" description="Polar residues" evidence="16">
    <location>
        <begin position="794"/>
        <end position="807"/>
    </location>
</feature>
<dbReference type="PANTHER" id="PTHR16308:SF13">
    <property type="entry name" value="PROTEIN LINGERER"/>
    <property type="match status" value="1"/>
</dbReference>
<feature type="compositionally biased region" description="Gly residues" evidence="16">
    <location>
        <begin position="100"/>
        <end position="116"/>
    </location>
</feature>
<feature type="compositionally biased region" description="Low complexity" evidence="16">
    <location>
        <begin position="639"/>
        <end position="649"/>
    </location>
</feature>
<feature type="compositionally biased region" description="Low complexity" evidence="16">
    <location>
        <begin position="915"/>
        <end position="928"/>
    </location>
</feature>
<dbReference type="EMBL" id="KZ110606">
    <property type="protein sequence ID" value="OSX57906.1"/>
    <property type="molecule type" value="Genomic_DNA"/>
</dbReference>
<dbReference type="GO" id="GO:0003677">
    <property type="term" value="F:DNA binding"/>
    <property type="evidence" value="ECO:0007669"/>
    <property type="project" value="UniProtKB-KW"/>
</dbReference>
<evidence type="ECO:0000256" key="15">
    <source>
        <dbReference type="ARBA" id="ARBA00023242"/>
    </source>
</evidence>
<evidence type="ECO:0000256" key="9">
    <source>
        <dbReference type="ARBA" id="ARBA00022763"/>
    </source>
</evidence>
<evidence type="ECO:0000256" key="14">
    <source>
        <dbReference type="ARBA" id="ARBA00023204"/>
    </source>
</evidence>
<keyword evidence="14" id="KW-0234">DNA repair</keyword>
<feature type="compositionally biased region" description="Gly residues" evidence="16">
    <location>
        <begin position="901"/>
        <end position="914"/>
    </location>
</feature>
<evidence type="ECO:0000256" key="2">
    <source>
        <dbReference type="ARBA" id="ARBA00004496"/>
    </source>
</evidence>
<feature type="compositionally biased region" description="Pro residues" evidence="16">
    <location>
        <begin position="249"/>
        <end position="259"/>
    </location>
</feature>
<protein>
    <recommendedName>
        <fullName evidence="5">RNA polymerase II degradation factor 1</fullName>
    </recommendedName>
</protein>
<feature type="region of interest" description="Disordered" evidence="16">
    <location>
        <begin position="215"/>
        <end position="234"/>
    </location>
</feature>
<sequence length="984" mass="103088">MYQSSNFRRSQPAQDAHSEKYSSQAHKLQELFPTWSNEDLQSLLTEVNGDLQLAATRISEGHAEQWGSVTRKKDKKATPAQNSHSKDGSSPRERGEFRGARGGRGGRGGPGRGGAARGAFARGNHHEANGHRFKPSQPGDAATPKRVEEVANVDVTTPTTPTNGSAKLAEEAANGRGTATTNGGWNDVPTETNASNGWVESSTPATWGSIAANGSAVPAPSAPASKVFKTPATSKLSWAQIARAQEKPATPPVPAPIAVPTPAAAPVATTAPSAAPEVTPREPTPPREEPLTEPQQQGWEEPTTVEPPTWDDEPQAKIATLSFIGEASSPPADEPQLAESQPEPAPEPPVIPEPTTSAIPAQVQHSSIVSEPVVAPQKSLTPVASTRPASGSHRISAKFKTTDQPVVMPSSNFGTGVEKIGMQFGSLSLGGEDFDASHEPAASELAPARAQEPAAAELQSAASPSVPIQQPEAPVSTVVSPPTQTPPVAQSPFPPAIPQQAQHPSQPPSQPQHSLPPSLSQSAIPVQASLQSPTPASASMSQFSHQSQALPQQTLSSHQLPQGQIQSHLHNQHQYVQHGLPTHLDPTQTQPQLSSAVPQASQQQSISPSYFRQPETPYFHTPTPPAGQSQDTPYGSFGQLSQQVQHQAQASHLGAFAGNDYGYTENQRQNFYDSYTGPGAFGNRSVLGGHDDIKGLPTGQQQPHGAPGLPPANSQSSQQIPPASQAGSQAQPGAGQGPQQGYPPPLPYYYPYPQNQYYGSPYNSGYSVPQPYVKYPTVFQAGPPGPQSAPSPATKQPPSAVQPQSPYGQGLYGQQHPSNAYEDIGYQHHAQHSHGQSVGSGLPSNDYGKSLYGAGGQGMQGFMTLGQSTGPQSGPPLGQRAGGGSPENVYKPYAGVKDVGAGVGVGVGQGGVGQGPQSRGVPQPSQGGFYSAQRFGASASVPQNQQGQQHQPQGQGPQGHLGYPQGGSDASFYSYQPRQQQYWQ</sequence>
<keyword evidence="9" id="KW-0227">DNA damage</keyword>
<feature type="region of interest" description="Disordered" evidence="16">
    <location>
        <begin position="239"/>
        <end position="649"/>
    </location>
</feature>
<feature type="compositionally biased region" description="Low complexity" evidence="16">
    <location>
        <begin position="445"/>
        <end position="459"/>
    </location>
</feature>
<dbReference type="GO" id="GO:0005634">
    <property type="term" value="C:nucleus"/>
    <property type="evidence" value="ECO:0007669"/>
    <property type="project" value="UniProtKB-SubCell"/>
</dbReference>
<evidence type="ECO:0000256" key="5">
    <source>
        <dbReference type="ARBA" id="ARBA00020536"/>
    </source>
</evidence>